<dbReference type="InterPro" id="IPR029063">
    <property type="entry name" value="SAM-dependent_MTases_sf"/>
</dbReference>
<dbReference type="GO" id="GO:0008168">
    <property type="term" value="F:methyltransferase activity"/>
    <property type="evidence" value="ECO:0007669"/>
    <property type="project" value="UniProtKB-KW"/>
</dbReference>
<feature type="domain" description="Methyltransferase type 11" evidence="2">
    <location>
        <begin position="70"/>
        <end position="179"/>
    </location>
</feature>
<gene>
    <name evidence="3" type="ORF">ACFOEB_02340</name>
</gene>
<dbReference type="Gene3D" id="3.40.50.150">
    <property type="entry name" value="Vaccinia Virus protein VP39"/>
    <property type="match status" value="1"/>
</dbReference>
<dbReference type="InterPro" id="IPR016980">
    <property type="entry name" value="S-AdoMet-dep_MeTrfase_Alr7345"/>
</dbReference>
<reference evidence="4" key="1">
    <citation type="journal article" date="2019" name="Int. J. Syst. Evol. Microbiol.">
        <title>The Global Catalogue of Microorganisms (GCM) 10K type strain sequencing project: providing services to taxonomists for standard genome sequencing and annotation.</title>
        <authorList>
            <consortium name="The Broad Institute Genomics Platform"/>
            <consortium name="The Broad Institute Genome Sequencing Center for Infectious Disease"/>
            <person name="Wu L."/>
            <person name="Ma J."/>
        </authorList>
    </citation>
    <scope>NUCLEOTIDE SEQUENCE [LARGE SCALE GENOMIC DNA]</scope>
    <source>
        <strain evidence="4">KCTC 52141</strain>
    </source>
</reference>
<sequence length="255" mass="28059">MNTAQFAVLTLLLASCWFQTSTAETAPPELKTTEQRSAADRQRDLTSKPQDIISLLELSPGETVVDLFGGAGYYAELLASHVGPNGHAVLHNNAAFAAFAKDNLTVRLDRWDKSAPFEVIISETDKLGFAPNSVDGFLMVMAYHDLYHEVPEYHWGPHNREDILAQLYRALKMNGRLVIVDHNGAKGTGISQTKSLHRIEASTAIKDITAAGFVLLSQSDVLANPSDDLTLNVFDPNIRSHTDRFVLVFGKPQEN</sequence>
<dbReference type="InterPro" id="IPR013216">
    <property type="entry name" value="Methyltransf_11"/>
</dbReference>
<feature type="signal peptide" evidence="1">
    <location>
        <begin position="1"/>
        <end position="23"/>
    </location>
</feature>
<dbReference type="GO" id="GO:0032259">
    <property type="term" value="P:methylation"/>
    <property type="evidence" value="ECO:0007669"/>
    <property type="project" value="UniProtKB-KW"/>
</dbReference>
<comment type="caution">
    <text evidence="3">The sequence shown here is derived from an EMBL/GenBank/DDBJ whole genome shotgun (WGS) entry which is preliminary data.</text>
</comment>
<dbReference type="SUPFAM" id="SSF53335">
    <property type="entry name" value="S-adenosyl-L-methionine-dependent methyltransferases"/>
    <property type="match status" value="1"/>
</dbReference>
<dbReference type="Proteomes" id="UP001595548">
    <property type="component" value="Unassembled WGS sequence"/>
</dbReference>
<feature type="chain" id="PRO_5045140845" evidence="1">
    <location>
        <begin position="24"/>
        <end position="255"/>
    </location>
</feature>
<keyword evidence="3" id="KW-0808">Transferase</keyword>
<dbReference type="PIRSF" id="PIRSF031679">
    <property type="entry name" value="Mtase_Alr7345_prd"/>
    <property type="match status" value="1"/>
</dbReference>
<evidence type="ECO:0000313" key="4">
    <source>
        <dbReference type="Proteomes" id="UP001595548"/>
    </source>
</evidence>
<evidence type="ECO:0000313" key="3">
    <source>
        <dbReference type="EMBL" id="MFC3154025.1"/>
    </source>
</evidence>
<dbReference type="Pfam" id="PF08241">
    <property type="entry name" value="Methyltransf_11"/>
    <property type="match status" value="1"/>
</dbReference>
<protein>
    <submittedName>
        <fullName evidence="3">Methyltransferase domain-containing protein</fullName>
    </submittedName>
</protein>
<dbReference type="EMBL" id="JBHRTL010000003">
    <property type="protein sequence ID" value="MFC3154025.1"/>
    <property type="molecule type" value="Genomic_DNA"/>
</dbReference>
<evidence type="ECO:0000259" key="2">
    <source>
        <dbReference type="Pfam" id="PF08241"/>
    </source>
</evidence>
<dbReference type="RefSeq" id="WP_382414107.1">
    <property type="nucleotide sequence ID" value="NZ_AP031500.1"/>
</dbReference>
<organism evidence="3 4">
    <name type="scientific">Gilvimarinus japonicus</name>
    <dbReference type="NCBI Taxonomy" id="1796469"/>
    <lineage>
        <taxon>Bacteria</taxon>
        <taxon>Pseudomonadati</taxon>
        <taxon>Pseudomonadota</taxon>
        <taxon>Gammaproteobacteria</taxon>
        <taxon>Cellvibrionales</taxon>
        <taxon>Cellvibrionaceae</taxon>
        <taxon>Gilvimarinus</taxon>
    </lineage>
</organism>
<proteinExistence type="predicted"/>
<name>A0ABV7HPJ9_9GAMM</name>
<keyword evidence="4" id="KW-1185">Reference proteome</keyword>
<accession>A0ABV7HPJ9</accession>
<dbReference type="CDD" id="cd02440">
    <property type="entry name" value="AdoMet_MTases"/>
    <property type="match status" value="1"/>
</dbReference>
<keyword evidence="3" id="KW-0489">Methyltransferase</keyword>
<evidence type="ECO:0000256" key="1">
    <source>
        <dbReference type="SAM" id="SignalP"/>
    </source>
</evidence>
<keyword evidence="1" id="KW-0732">Signal</keyword>